<keyword evidence="1" id="KW-0812">Transmembrane</keyword>
<sequence>MIFQHQSEFWALVLLNVVWNSFAQSDLTSTPDFYEKYSVRTDEPVDEAESYYDEMDNAIKAFWIVLYMTMVMLMLLVGVTIFWQRHRLIELYQRRVVLWKGKVDLETKKPLQGPNNPMTV</sequence>
<evidence type="ECO:0000313" key="3">
    <source>
        <dbReference type="EMBL" id="KAL3859520.1"/>
    </source>
</evidence>
<feature type="transmembrane region" description="Helical" evidence="1">
    <location>
        <begin position="61"/>
        <end position="83"/>
    </location>
</feature>
<keyword evidence="4" id="KW-1185">Reference proteome</keyword>
<dbReference type="EMBL" id="JBJQND010000012">
    <property type="protein sequence ID" value="KAL3859520.1"/>
    <property type="molecule type" value="Genomic_DNA"/>
</dbReference>
<feature type="signal peptide" evidence="2">
    <location>
        <begin position="1"/>
        <end position="23"/>
    </location>
</feature>
<organism evidence="3 4">
    <name type="scientific">Sinanodonta woodiana</name>
    <name type="common">Chinese pond mussel</name>
    <name type="synonym">Anodonta woodiana</name>
    <dbReference type="NCBI Taxonomy" id="1069815"/>
    <lineage>
        <taxon>Eukaryota</taxon>
        <taxon>Metazoa</taxon>
        <taxon>Spiralia</taxon>
        <taxon>Lophotrochozoa</taxon>
        <taxon>Mollusca</taxon>
        <taxon>Bivalvia</taxon>
        <taxon>Autobranchia</taxon>
        <taxon>Heteroconchia</taxon>
        <taxon>Palaeoheterodonta</taxon>
        <taxon>Unionida</taxon>
        <taxon>Unionoidea</taxon>
        <taxon>Unionidae</taxon>
        <taxon>Unioninae</taxon>
        <taxon>Sinanodonta</taxon>
    </lineage>
</organism>
<name>A0ABD3VD52_SINWO</name>
<keyword evidence="1" id="KW-1133">Transmembrane helix</keyword>
<dbReference type="AlphaFoldDB" id="A0ABD3VD52"/>
<accession>A0ABD3VD52</accession>
<gene>
    <name evidence="3" type="ORF">ACJMK2_009736</name>
</gene>
<reference evidence="3 4" key="1">
    <citation type="submission" date="2024-11" db="EMBL/GenBank/DDBJ databases">
        <title>Chromosome-level genome assembly of the freshwater bivalve Anodonta woodiana.</title>
        <authorList>
            <person name="Chen X."/>
        </authorList>
    </citation>
    <scope>NUCLEOTIDE SEQUENCE [LARGE SCALE GENOMIC DNA]</scope>
    <source>
        <strain evidence="3">MN2024</strain>
        <tissue evidence="3">Gills</tissue>
    </source>
</reference>
<feature type="chain" id="PRO_5044849112" evidence="2">
    <location>
        <begin position="24"/>
        <end position="120"/>
    </location>
</feature>
<protein>
    <submittedName>
        <fullName evidence="3">Uncharacterized protein</fullName>
    </submittedName>
</protein>
<evidence type="ECO:0000256" key="2">
    <source>
        <dbReference type="SAM" id="SignalP"/>
    </source>
</evidence>
<dbReference type="Proteomes" id="UP001634394">
    <property type="component" value="Unassembled WGS sequence"/>
</dbReference>
<comment type="caution">
    <text evidence="3">The sequence shown here is derived from an EMBL/GenBank/DDBJ whole genome shotgun (WGS) entry which is preliminary data.</text>
</comment>
<proteinExistence type="predicted"/>
<keyword evidence="2" id="KW-0732">Signal</keyword>
<evidence type="ECO:0000313" key="4">
    <source>
        <dbReference type="Proteomes" id="UP001634394"/>
    </source>
</evidence>
<evidence type="ECO:0000256" key="1">
    <source>
        <dbReference type="SAM" id="Phobius"/>
    </source>
</evidence>
<keyword evidence="1" id="KW-0472">Membrane</keyword>